<evidence type="ECO:0000313" key="4">
    <source>
        <dbReference type="Proteomes" id="UP000583800"/>
    </source>
</evidence>
<keyword evidence="4" id="KW-1185">Reference proteome</keyword>
<dbReference type="Proteomes" id="UP000583800">
    <property type="component" value="Unassembled WGS sequence"/>
</dbReference>
<dbReference type="SUPFAM" id="SSF52402">
    <property type="entry name" value="Adenine nucleotide alpha hydrolases-like"/>
    <property type="match status" value="2"/>
</dbReference>
<evidence type="ECO:0000256" key="1">
    <source>
        <dbReference type="ARBA" id="ARBA00008791"/>
    </source>
</evidence>
<feature type="domain" description="UspA" evidence="2">
    <location>
        <begin position="3"/>
        <end position="138"/>
    </location>
</feature>
<protein>
    <submittedName>
        <fullName evidence="3">Nucleotide-binding universal stress UspA family protein</fullName>
    </submittedName>
</protein>
<comment type="similarity">
    <text evidence="1">Belongs to the universal stress protein A family.</text>
</comment>
<sequence length="287" mass="30003">MPEPIIVGVDGSRAALAAVLWAADDAARRGCDLRIVHVVAPVVHGGQPYERSLDDAVREEGERLLAEAAALADEYRADVHVSTELLYGHAAEMLRAQAGEAAAIVVGSRGLDGFAGLLLGSVGFALAGHAMGPVVVVRGVPAMVQGEIVAGLNPEDAVHPALDYAFEEAQARGARLRVVHAWDMPSSRLGTGFGLDTDVIAQVQQERVRRVLAPWTKRHPGVEVTESVVRGNPIAALCEACARAGLVVVGSRGRGVIRSAVLGSVSHGVLHYASCPVAVVRPRVRSG</sequence>
<evidence type="ECO:0000259" key="2">
    <source>
        <dbReference type="Pfam" id="PF00582"/>
    </source>
</evidence>
<feature type="domain" description="UspA" evidence="2">
    <location>
        <begin position="148"/>
        <end position="281"/>
    </location>
</feature>
<name>A0A7X0BZS3_9ACTN</name>
<evidence type="ECO:0000313" key="3">
    <source>
        <dbReference type="EMBL" id="MBB6345835.1"/>
    </source>
</evidence>
<accession>A0A7X0BZS3</accession>
<dbReference type="InterPro" id="IPR006016">
    <property type="entry name" value="UspA"/>
</dbReference>
<dbReference type="InterPro" id="IPR006015">
    <property type="entry name" value="Universal_stress_UspA"/>
</dbReference>
<dbReference type="InterPro" id="IPR014729">
    <property type="entry name" value="Rossmann-like_a/b/a_fold"/>
</dbReference>
<reference evidence="3 4" key="1">
    <citation type="submission" date="2020-08" db="EMBL/GenBank/DDBJ databases">
        <title>Sequencing the genomes of 1000 actinobacteria strains.</title>
        <authorList>
            <person name="Klenk H.-P."/>
        </authorList>
    </citation>
    <scope>NUCLEOTIDE SEQUENCE [LARGE SCALE GENOMIC DNA]</scope>
    <source>
        <strain evidence="3 4">DSM 45913</strain>
    </source>
</reference>
<organism evidence="3 4">
    <name type="scientific">Nonomuraea muscovyensis</name>
    <dbReference type="NCBI Taxonomy" id="1124761"/>
    <lineage>
        <taxon>Bacteria</taxon>
        <taxon>Bacillati</taxon>
        <taxon>Actinomycetota</taxon>
        <taxon>Actinomycetes</taxon>
        <taxon>Streptosporangiales</taxon>
        <taxon>Streptosporangiaceae</taxon>
        <taxon>Nonomuraea</taxon>
    </lineage>
</organism>
<dbReference type="EMBL" id="JACHJB010000001">
    <property type="protein sequence ID" value="MBB6345835.1"/>
    <property type="molecule type" value="Genomic_DNA"/>
</dbReference>
<dbReference type="Pfam" id="PF00582">
    <property type="entry name" value="Usp"/>
    <property type="match status" value="2"/>
</dbReference>
<proteinExistence type="inferred from homology"/>
<comment type="caution">
    <text evidence="3">The sequence shown here is derived from an EMBL/GenBank/DDBJ whole genome shotgun (WGS) entry which is preliminary data.</text>
</comment>
<dbReference type="PANTHER" id="PTHR46268">
    <property type="entry name" value="STRESS RESPONSE PROTEIN NHAX"/>
    <property type="match status" value="1"/>
</dbReference>
<dbReference type="PANTHER" id="PTHR46268:SF6">
    <property type="entry name" value="UNIVERSAL STRESS PROTEIN UP12"/>
    <property type="match status" value="1"/>
</dbReference>
<gene>
    <name evidence="3" type="ORF">FHU36_002344</name>
</gene>
<dbReference type="RefSeq" id="WP_185083719.1">
    <property type="nucleotide sequence ID" value="NZ_JACHJB010000001.1"/>
</dbReference>
<dbReference type="PRINTS" id="PR01438">
    <property type="entry name" value="UNVRSLSTRESS"/>
</dbReference>
<dbReference type="Gene3D" id="3.40.50.620">
    <property type="entry name" value="HUPs"/>
    <property type="match status" value="2"/>
</dbReference>
<dbReference type="AlphaFoldDB" id="A0A7X0BZS3"/>